<organism evidence="2 3">
    <name type="scientific">Dimorphilus gyrociliatus</name>
    <dbReference type="NCBI Taxonomy" id="2664684"/>
    <lineage>
        <taxon>Eukaryota</taxon>
        <taxon>Metazoa</taxon>
        <taxon>Spiralia</taxon>
        <taxon>Lophotrochozoa</taxon>
        <taxon>Annelida</taxon>
        <taxon>Polychaeta</taxon>
        <taxon>Polychaeta incertae sedis</taxon>
        <taxon>Dinophilidae</taxon>
        <taxon>Dimorphilus</taxon>
    </lineage>
</organism>
<evidence type="ECO:0000313" key="2">
    <source>
        <dbReference type="EMBL" id="CAD5124782.1"/>
    </source>
</evidence>
<keyword evidence="3" id="KW-1185">Reference proteome</keyword>
<feature type="compositionally biased region" description="Basic and acidic residues" evidence="1">
    <location>
        <begin position="18"/>
        <end position="40"/>
    </location>
</feature>
<gene>
    <name evidence="2" type="ORF">DGYR_LOCUS12271</name>
</gene>
<feature type="compositionally biased region" description="Basic and acidic residues" evidence="1">
    <location>
        <begin position="1"/>
        <end position="10"/>
    </location>
</feature>
<dbReference type="AlphaFoldDB" id="A0A7I8W9H0"/>
<feature type="region of interest" description="Disordered" evidence="1">
    <location>
        <begin position="65"/>
        <end position="92"/>
    </location>
</feature>
<name>A0A7I8W9H0_9ANNE</name>
<reference evidence="2 3" key="1">
    <citation type="submission" date="2020-08" db="EMBL/GenBank/DDBJ databases">
        <authorList>
            <person name="Hejnol A."/>
        </authorList>
    </citation>
    <scope>NUCLEOTIDE SEQUENCE [LARGE SCALE GENOMIC DNA]</scope>
</reference>
<accession>A0A7I8W9H0</accession>
<feature type="region of interest" description="Disordered" evidence="1">
    <location>
        <begin position="1"/>
        <end position="40"/>
    </location>
</feature>
<dbReference type="Proteomes" id="UP000549394">
    <property type="component" value="Unassembled WGS sequence"/>
</dbReference>
<protein>
    <submittedName>
        <fullName evidence="2">DgyrCDS13045</fullName>
    </submittedName>
</protein>
<proteinExistence type="predicted"/>
<evidence type="ECO:0000256" key="1">
    <source>
        <dbReference type="SAM" id="MobiDB-lite"/>
    </source>
</evidence>
<comment type="caution">
    <text evidence="2">The sequence shown here is derived from an EMBL/GenBank/DDBJ whole genome shotgun (WGS) entry which is preliminary data.</text>
</comment>
<dbReference type="EMBL" id="CAJFCJ010000023">
    <property type="protein sequence ID" value="CAD5124782.1"/>
    <property type="molecule type" value="Genomic_DNA"/>
</dbReference>
<evidence type="ECO:0000313" key="3">
    <source>
        <dbReference type="Proteomes" id="UP000549394"/>
    </source>
</evidence>
<sequence>MAAEMTDKDPATISLSGDVEKKQASKESLPETREVNIHQRDPANINDYIKRLRKGVLERDRVTENMRWEAKREKERQRERGKRRENERQTNI</sequence>